<protein>
    <submittedName>
        <fullName evidence="2">Uncharacterized protein</fullName>
    </submittedName>
</protein>
<evidence type="ECO:0000313" key="3">
    <source>
        <dbReference type="Proteomes" id="UP000195967"/>
    </source>
</evidence>
<dbReference type="RefSeq" id="WP_087584625.1">
    <property type="nucleotide sequence ID" value="NZ_CABMKR010000006.1"/>
</dbReference>
<dbReference type="SUPFAM" id="SSF52540">
    <property type="entry name" value="P-loop containing nucleoside triphosphate hydrolases"/>
    <property type="match status" value="1"/>
</dbReference>
<dbReference type="InterPro" id="IPR027417">
    <property type="entry name" value="P-loop_NTPase"/>
</dbReference>
<name>A0A1Y5N033_9BACT</name>
<comment type="caution">
    <text evidence="2">The sequence shown here is derived from an EMBL/GenBank/DDBJ whole genome shotgun (WGS) entry which is preliminary data.</text>
</comment>
<sequence length="603" mass="71362">MNSSKVDIEERLKEILERKVGTCIVLDGEWGVGKTTFWKNFSAKNFDKNSVYVSLFGKESIQEIKQEISLKFYYKKNKAVSKIEKYKKFDLTSILNFTTKIFADNKIAEFGLIMLDSLYTDKYKDAIICFDDFERISDKINLKDILGLISEYKEQQNCHIVMILNRSKMTDSAKEIQKEDEENLKDKELKNDSQIKEDKTEPEKILSEYKDKIMDYEFYYDPTPQESFSTISSELEEVYRDAALQFFAKHAINNIRVMRRAINALNDYKQHLEDKLQKYQPIKDNVITYILGISIINALNSSAEIERFLGVLNFFGELEDVYDLFKNKKDMSKKEYAEYLLIISYDKFYRELGANILSYAQKSIIDTKSLDTIIENIIKNEQYQKIKKEILNEYFKGTLDLQYDNRLFIKSLFAYLETNKENIIDIVGFSPFLLYIETLGKFDEENKQKYHEFAVKILLDYITDIFENNQYQNLYTDNLDEMIKFDDRVKELYDNLITQNEIYKISSAERIMENIFNTRVPIQKELSSKITEEILEKYCYENLEFLRSVIGFLQRNISKLSDNKELKNKISQVFEKISQNGDKNQKLKIKFILEDLKEKGHLE</sequence>
<dbReference type="Proteomes" id="UP000195967">
    <property type="component" value="Unassembled WGS sequence"/>
</dbReference>
<evidence type="ECO:0000313" key="2">
    <source>
        <dbReference type="EMBL" id="OUT11325.1"/>
    </source>
</evidence>
<feature type="compositionally biased region" description="Basic and acidic residues" evidence="1">
    <location>
        <begin position="184"/>
        <end position="201"/>
    </location>
</feature>
<dbReference type="EMBL" id="NDYO01000006">
    <property type="protein sequence ID" value="OUT11325.1"/>
    <property type="molecule type" value="Genomic_DNA"/>
</dbReference>
<organism evidence="2 3">
    <name type="scientific">Campylobacter concisus</name>
    <dbReference type="NCBI Taxonomy" id="199"/>
    <lineage>
        <taxon>Bacteria</taxon>
        <taxon>Pseudomonadati</taxon>
        <taxon>Campylobacterota</taxon>
        <taxon>Epsilonproteobacteria</taxon>
        <taxon>Campylobacterales</taxon>
        <taxon>Campylobacteraceae</taxon>
        <taxon>Campylobacter</taxon>
    </lineage>
</organism>
<reference evidence="2 3" key="1">
    <citation type="submission" date="2017-04" db="EMBL/GenBank/DDBJ databases">
        <title>Complete genome of Campylobacter concisus ATCC 33237T and draft genomes for an additional eight well characterized C. concisus strains.</title>
        <authorList>
            <person name="Cornelius A.J."/>
            <person name="Miller W.G."/>
            <person name="Lastovica A.J."/>
            <person name="On S.L."/>
            <person name="French N.P."/>
            <person name="Vandenberg O."/>
            <person name="Biggs P.J."/>
        </authorList>
    </citation>
    <scope>NUCLEOTIDE SEQUENCE [LARGE SCALE GENOMIC DNA]</scope>
    <source>
        <strain evidence="2 3">Lasto28.99</strain>
    </source>
</reference>
<proteinExistence type="predicted"/>
<feature type="region of interest" description="Disordered" evidence="1">
    <location>
        <begin position="174"/>
        <end position="201"/>
    </location>
</feature>
<gene>
    <name evidence="2" type="ORF">B9N62_04835</name>
</gene>
<evidence type="ECO:0000256" key="1">
    <source>
        <dbReference type="SAM" id="MobiDB-lite"/>
    </source>
</evidence>
<dbReference type="Gene3D" id="3.40.50.300">
    <property type="entry name" value="P-loop containing nucleotide triphosphate hydrolases"/>
    <property type="match status" value="1"/>
</dbReference>
<accession>A0A1Y5N033</accession>
<dbReference type="AlphaFoldDB" id="A0A1Y5N033"/>